<feature type="transmembrane region" description="Helical" evidence="3">
    <location>
        <begin position="12"/>
        <end position="32"/>
    </location>
</feature>
<name>A0A7S3L4J2_9STRA</name>
<dbReference type="EMBL" id="HBIM01007989">
    <property type="protein sequence ID" value="CAE0409092.1"/>
    <property type="molecule type" value="Transcribed_RNA"/>
</dbReference>
<evidence type="ECO:0000256" key="2">
    <source>
        <dbReference type="SAM" id="Coils"/>
    </source>
</evidence>
<accession>A0A7S3L4J2</accession>
<evidence type="ECO:0000259" key="4">
    <source>
        <dbReference type="Pfam" id="PF05670"/>
    </source>
</evidence>
<feature type="domain" description="NFACT RNA-binding" evidence="4">
    <location>
        <begin position="36"/>
        <end position="127"/>
    </location>
</feature>
<dbReference type="InterPro" id="IPR008532">
    <property type="entry name" value="NFACT_RNA-bd"/>
</dbReference>
<proteinExistence type="inferred from homology"/>
<dbReference type="InterPro" id="IPR039730">
    <property type="entry name" value="Jlp2/Ccd25"/>
</dbReference>
<keyword evidence="3" id="KW-1133">Transmembrane helix</keyword>
<dbReference type="Pfam" id="PF05670">
    <property type="entry name" value="NFACT-R_1"/>
    <property type="match status" value="1"/>
</dbReference>
<sequence length="232" mass="27035">MILSFLSSPLHLRLLVVDIITILFVIVIVVSINKHQDKYENEDLIRYGLPEDVWFHVDDLSSAHVYLRMKPGMTLDDISEDLLLDCASLVKANSIQGCKKSSVYVVYTRWKNLKKTNSMVDGQVGFHRPDNVRRMEVEKNGPIVRAIEKTKKEDYPDLAQLQQDRSREIQMEKKEEYKRIAKEKAEEKKKMLEEKEAKSYDRIMKEENMVTNATRQATVDATAAEEYEDDFM</sequence>
<keyword evidence="3" id="KW-0472">Membrane</keyword>
<protein>
    <recommendedName>
        <fullName evidence="4">NFACT RNA-binding domain-containing protein</fullName>
    </recommendedName>
</protein>
<gene>
    <name evidence="5" type="ORF">ACOF00016_LOCUS6778</name>
</gene>
<reference evidence="5" key="1">
    <citation type="submission" date="2021-01" db="EMBL/GenBank/DDBJ databases">
        <authorList>
            <person name="Corre E."/>
            <person name="Pelletier E."/>
            <person name="Niang G."/>
            <person name="Scheremetjew M."/>
            <person name="Finn R."/>
            <person name="Kale V."/>
            <person name="Holt S."/>
            <person name="Cochrane G."/>
            <person name="Meng A."/>
            <person name="Brown T."/>
            <person name="Cohen L."/>
        </authorList>
    </citation>
    <scope>NUCLEOTIDE SEQUENCE</scope>
    <source>
        <strain evidence="5">CCMP127</strain>
    </source>
</reference>
<comment type="similarity">
    <text evidence="1">Belongs to the CCDC25 family.</text>
</comment>
<dbReference type="PANTHER" id="PTHR13049">
    <property type="entry name" value="DUF814-RELATED"/>
    <property type="match status" value="1"/>
</dbReference>
<keyword evidence="2" id="KW-0175">Coiled coil</keyword>
<evidence type="ECO:0000313" key="5">
    <source>
        <dbReference type="EMBL" id="CAE0409092.1"/>
    </source>
</evidence>
<dbReference type="AlphaFoldDB" id="A0A7S3L4J2"/>
<evidence type="ECO:0000256" key="1">
    <source>
        <dbReference type="ARBA" id="ARBA00008998"/>
    </source>
</evidence>
<keyword evidence="3" id="KW-0812">Transmembrane</keyword>
<feature type="coiled-coil region" evidence="2">
    <location>
        <begin position="170"/>
        <end position="202"/>
    </location>
</feature>
<evidence type="ECO:0000256" key="3">
    <source>
        <dbReference type="SAM" id="Phobius"/>
    </source>
</evidence>
<organism evidence="5">
    <name type="scientific">Amphora coffeiformis</name>
    <dbReference type="NCBI Taxonomy" id="265554"/>
    <lineage>
        <taxon>Eukaryota</taxon>
        <taxon>Sar</taxon>
        <taxon>Stramenopiles</taxon>
        <taxon>Ochrophyta</taxon>
        <taxon>Bacillariophyta</taxon>
        <taxon>Bacillariophyceae</taxon>
        <taxon>Bacillariophycidae</taxon>
        <taxon>Thalassiophysales</taxon>
        <taxon>Catenulaceae</taxon>
        <taxon>Amphora</taxon>
    </lineage>
</organism>
<dbReference type="PANTHER" id="PTHR13049:SF2">
    <property type="entry name" value="COILED-COIL DOMAIN-CONTAINING PROTEIN 25"/>
    <property type="match status" value="1"/>
</dbReference>